<comment type="caution">
    <text evidence="1">The sequence shown here is derived from an EMBL/GenBank/DDBJ whole genome shotgun (WGS) entry which is preliminary data.</text>
</comment>
<evidence type="ECO:0000313" key="2">
    <source>
        <dbReference type="Proteomes" id="UP000653454"/>
    </source>
</evidence>
<dbReference type="AlphaFoldDB" id="A0A8S4FKM5"/>
<sequence length="103" mass="12425">MPKYYRFRATTPTRRIKRCKGKDKDLEQHKPQTIDNWLDLSCSSVQSWYLRRTWWREPISPDLPKQTWWREPISPNLPKQLVSLRVNMLTSNRHGFFILPSGL</sequence>
<proteinExistence type="predicted"/>
<reference evidence="1" key="1">
    <citation type="submission" date="2020-11" db="EMBL/GenBank/DDBJ databases">
        <authorList>
            <person name="Whiteford S."/>
        </authorList>
    </citation>
    <scope>NUCLEOTIDE SEQUENCE</scope>
</reference>
<evidence type="ECO:0000313" key="1">
    <source>
        <dbReference type="EMBL" id="CAG9128886.1"/>
    </source>
</evidence>
<dbReference type="Proteomes" id="UP000653454">
    <property type="component" value="Unassembled WGS sequence"/>
</dbReference>
<gene>
    <name evidence="1" type="ORF">PLXY2_LOCUS9315</name>
</gene>
<accession>A0A8S4FKM5</accession>
<organism evidence="1 2">
    <name type="scientific">Plutella xylostella</name>
    <name type="common">Diamondback moth</name>
    <name type="synonym">Plutella maculipennis</name>
    <dbReference type="NCBI Taxonomy" id="51655"/>
    <lineage>
        <taxon>Eukaryota</taxon>
        <taxon>Metazoa</taxon>
        <taxon>Ecdysozoa</taxon>
        <taxon>Arthropoda</taxon>
        <taxon>Hexapoda</taxon>
        <taxon>Insecta</taxon>
        <taxon>Pterygota</taxon>
        <taxon>Neoptera</taxon>
        <taxon>Endopterygota</taxon>
        <taxon>Lepidoptera</taxon>
        <taxon>Glossata</taxon>
        <taxon>Ditrysia</taxon>
        <taxon>Yponomeutoidea</taxon>
        <taxon>Plutellidae</taxon>
        <taxon>Plutella</taxon>
    </lineage>
</organism>
<dbReference type="EMBL" id="CAJHNJ030000036">
    <property type="protein sequence ID" value="CAG9128886.1"/>
    <property type="molecule type" value="Genomic_DNA"/>
</dbReference>
<protein>
    <submittedName>
        <fullName evidence="1">(diamondback moth) hypothetical protein</fullName>
    </submittedName>
</protein>
<keyword evidence="2" id="KW-1185">Reference proteome</keyword>
<name>A0A8S4FKM5_PLUXY</name>